<evidence type="ECO:0000256" key="4">
    <source>
        <dbReference type="SAM" id="SignalP"/>
    </source>
</evidence>
<feature type="chain" id="PRO_5047187503" description="Superoxide dismutase [Cu-Zn]" evidence="4">
    <location>
        <begin position="23"/>
        <end position="198"/>
    </location>
</feature>
<comment type="similarity">
    <text evidence="1 3">Belongs to the Cu-Zn superoxide dismutase family.</text>
</comment>
<feature type="domain" description="Superoxide dismutase copper/zinc binding" evidence="5">
    <location>
        <begin position="65"/>
        <end position="196"/>
    </location>
</feature>
<keyword evidence="3" id="KW-0186">Copper</keyword>
<keyword evidence="3" id="KW-0862">Zinc</keyword>
<keyword evidence="7" id="KW-1185">Reference proteome</keyword>
<organism evidence="6 7">
    <name type="scientific">Ornithinibacillus salinisoli</name>
    <dbReference type="NCBI Taxonomy" id="1848459"/>
    <lineage>
        <taxon>Bacteria</taxon>
        <taxon>Bacillati</taxon>
        <taxon>Bacillota</taxon>
        <taxon>Bacilli</taxon>
        <taxon>Bacillales</taxon>
        <taxon>Bacillaceae</taxon>
        <taxon>Ornithinibacillus</taxon>
    </lineage>
</organism>
<dbReference type="Proteomes" id="UP001597383">
    <property type="component" value="Unassembled WGS sequence"/>
</dbReference>
<dbReference type="PRINTS" id="PR00068">
    <property type="entry name" value="CUZNDISMTASE"/>
</dbReference>
<keyword evidence="4" id="KW-0732">Signal</keyword>
<name>A0ABW4W379_9BACI</name>
<evidence type="ECO:0000256" key="2">
    <source>
        <dbReference type="ARBA" id="ARBA00024900"/>
    </source>
</evidence>
<dbReference type="SUPFAM" id="SSF49329">
    <property type="entry name" value="Cu,Zn superoxide dismutase-like"/>
    <property type="match status" value="1"/>
</dbReference>
<comment type="cofactor">
    <cofactor evidence="3">
        <name>Cu cation</name>
        <dbReference type="ChEBI" id="CHEBI:23378"/>
    </cofactor>
    <text evidence="3">Binds 1 copper ion per subunit.</text>
</comment>
<dbReference type="PANTHER" id="PTHR10003">
    <property type="entry name" value="SUPEROXIDE DISMUTASE CU-ZN -RELATED"/>
    <property type="match status" value="1"/>
</dbReference>
<reference evidence="7" key="1">
    <citation type="journal article" date="2019" name="Int. J. Syst. Evol. Microbiol.">
        <title>The Global Catalogue of Microorganisms (GCM) 10K type strain sequencing project: providing services to taxonomists for standard genome sequencing and annotation.</title>
        <authorList>
            <consortium name="The Broad Institute Genomics Platform"/>
            <consortium name="The Broad Institute Genome Sequencing Center for Infectious Disease"/>
            <person name="Wu L."/>
            <person name="Ma J."/>
        </authorList>
    </citation>
    <scope>NUCLEOTIDE SEQUENCE [LARGE SCALE GENOMIC DNA]</scope>
    <source>
        <strain evidence="7">R28</strain>
    </source>
</reference>
<evidence type="ECO:0000313" key="7">
    <source>
        <dbReference type="Proteomes" id="UP001597383"/>
    </source>
</evidence>
<dbReference type="Gene3D" id="2.60.40.200">
    <property type="entry name" value="Superoxide dismutase, copper/zinc binding domain"/>
    <property type="match status" value="1"/>
</dbReference>
<dbReference type="EC" id="1.15.1.1" evidence="3"/>
<evidence type="ECO:0000313" key="6">
    <source>
        <dbReference type="EMBL" id="MFD2045305.1"/>
    </source>
</evidence>
<dbReference type="EMBL" id="JBHUHQ010000018">
    <property type="protein sequence ID" value="MFD2045305.1"/>
    <property type="molecule type" value="Genomic_DNA"/>
</dbReference>
<dbReference type="PROSITE" id="PS51257">
    <property type="entry name" value="PROKAR_LIPOPROTEIN"/>
    <property type="match status" value="1"/>
</dbReference>
<accession>A0ABW4W379</accession>
<evidence type="ECO:0000256" key="1">
    <source>
        <dbReference type="ARBA" id="ARBA00010457"/>
    </source>
</evidence>
<comment type="function">
    <text evidence="2">Destroys radicals which are normally produced within the cells and which are toxic to biological systems. May play a role in favoring mycobacterial survival in phagocytes.</text>
</comment>
<gene>
    <name evidence="6" type="ORF">ACFSJF_13575</name>
</gene>
<keyword evidence="3" id="KW-0560">Oxidoreductase</keyword>
<comment type="caution">
    <text evidence="6">The sequence shown here is derived from an EMBL/GenBank/DDBJ whole genome shotgun (WGS) entry which is preliminary data.</text>
</comment>
<dbReference type="CDD" id="cd00305">
    <property type="entry name" value="Cu-Zn_Superoxide_Dismutase"/>
    <property type="match status" value="1"/>
</dbReference>
<keyword evidence="3" id="KW-0479">Metal-binding</keyword>
<comment type="cofactor">
    <cofactor evidence="3">
        <name>Zn(2+)</name>
        <dbReference type="ChEBI" id="CHEBI:29105"/>
    </cofactor>
    <text evidence="3">Binds 1 zinc ion per subunit.</text>
</comment>
<dbReference type="InterPro" id="IPR024134">
    <property type="entry name" value="SOD_Cu/Zn_/chaperone"/>
</dbReference>
<dbReference type="InterPro" id="IPR018152">
    <property type="entry name" value="SOD_Cu/Zn_BS"/>
</dbReference>
<dbReference type="PROSITE" id="PS00332">
    <property type="entry name" value="SOD_CU_ZN_2"/>
    <property type="match status" value="1"/>
</dbReference>
<protein>
    <recommendedName>
        <fullName evidence="3">Superoxide dismutase [Cu-Zn]</fullName>
        <ecNumber evidence="3">1.15.1.1</ecNumber>
    </recommendedName>
</protein>
<comment type="catalytic activity">
    <reaction evidence="3">
        <text>2 superoxide + 2 H(+) = H2O2 + O2</text>
        <dbReference type="Rhea" id="RHEA:20696"/>
        <dbReference type="ChEBI" id="CHEBI:15378"/>
        <dbReference type="ChEBI" id="CHEBI:15379"/>
        <dbReference type="ChEBI" id="CHEBI:16240"/>
        <dbReference type="ChEBI" id="CHEBI:18421"/>
        <dbReference type="EC" id="1.15.1.1"/>
    </reaction>
</comment>
<dbReference type="InterPro" id="IPR036423">
    <property type="entry name" value="SOD-like_Cu/Zn_dom_sf"/>
</dbReference>
<sequence>MKLQRIICFLMVLIILSACGNADDNVEDIQGHGEDDPGMEAISNLDESKTTILVSMVNTSGDIIGEAMLEQKKDGVLIALEATQLSPGIHGFHIHAVGKCQTPTFGSAEGHFNPTNANHGFNDPEGPHAGDLPNIEVAEDGTVKAEVLAELVTLEKGKENSLLKEGGTSLMIHSEADDYESQPSGDAGERVACGVIVE</sequence>
<dbReference type="Pfam" id="PF00080">
    <property type="entry name" value="Sod_Cu"/>
    <property type="match status" value="1"/>
</dbReference>
<feature type="signal peptide" evidence="4">
    <location>
        <begin position="1"/>
        <end position="22"/>
    </location>
</feature>
<dbReference type="InterPro" id="IPR001424">
    <property type="entry name" value="SOD_Cu_Zn_dom"/>
</dbReference>
<proteinExistence type="inferred from homology"/>
<evidence type="ECO:0000259" key="5">
    <source>
        <dbReference type="Pfam" id="PF00080"/>
    </source>
</evidence>
<dbReference type="RefSeq" id="WP_377557948.1">
    <property type="nucleotide sequence ID" value="NZ_JBHUHQ010000018.1"/>
</dbReference>
<evidence type="ECO:0000256" key="3">
    <source>
        <dbReference type="RuleBase" id="RU000393"/>
    </source>
</evidence>